<evidence type="ECO:0000313" key="13">
    <source>
        <dbReference type="EMBL" id="KAJ4836167.1"/>
    </source>
</evidence>
<dbReference type="EMBL" id="JAKUCV010004209">
    <property type="protein sequence ID" value="KAJ4836167.1"/>
    <property type="molecule type" value="Genomic_DNA"/>
</dbReference>
<dbReference type="PANTHER" id="PTHR47947">
    <property type="entry name" value="CYTOCHROME P450 82C3-RELATED"/>
    <property type="match status" value="1"/>
</dbReference>
<dbReference type="GO" id="GO:0020037">
    <property type="term" value="F:heme binding"/>
    <property type="evidence" value="ECO:0007669"/>
    <property type="project" value="InterPro"/>
</dbReference>
<feature type="binding site" description="axial binding residue" evidence="11">
    <location>
        <position position="437"/>
    </location>
    <ligand>
        <name>heme</name>
        <dbReference type="ChEBI" id="CHEBI:30413"/>
    </ligand>
    <ligandPart>
        <name>Fe</name>
        <dbReference type="ChEBI" id="CHEBI:18248"/>
    </ligandPart>
</feature>
<keyword evidence="8 11" id="KW-0408">Iron</keyword>
<dbReference type="PANTHER" id="PTHR47947:SF62">
    <property type="entry name" value="CYTOCHROME P450, FAMILY 81, SUBFAMILY D, POLYPEPTIDE 5"/>
    <property type="match status" value="1"/>
</dbReference>
<keyword evidence="10" id="KW-0472">Membrane</keyword>
<dbReference type="GO" id="GO:0005506">
    <property type="term" value="F:iron ion binding"/>
    <property type="evidence" value="ECO:0007669"/>
    <property type="project" value="InterPro"/>
</dbReference>
<dbReference type="PROSITE" id="PS00086">
    <property type="entry name" value="CYTOCHROME_P450"/>
    <property type="match status" value="1"/>
</dbReference>
<dbReference type="Pfam" id="PF00067">
    <property type="entry name" value="p450"/>
    <property type="match status" value="1"/>
</dbReference>
<keyword evidence="7 12" id="KW-0560">Oxidoreductase</keyword>
<proteinExistence type="inferred from homology"/>
<reference evidence="13" key="2">
    <citation type="journal article" date="2023" name="Plants (Basel)">
        <title>Annotation of the Turnera subulata (Passifloraceae) Draft Genome Reveals the S-Locus Evolved after the Divergence of Turneroideae from Passifloroideae in a Stepwise Manner.</title>
        <authorList>
            <person name="Henning P.M."/>
            <person name="Roalson E.H."/>
            <person name="Mir W."/>
            <person name="McCubbin A.G."/>
            <person name="Shore J.S."/>
        </authorList>
    </citation>
    <scope>NUCLEOTIDE SEQUENCE</scope>
    <source>
        <strain evidence="13">F60SS</strain>
    </source>
</reference>
<evidence type="ECO:0000256" key="2">
    <source>
        <dbReference type="ARBA" id="ARBA00010617"/>
    </source>
</evidence>
<evidence type="ECO:0000256" key="7">
    <source>
        <dbReference type="ARBA" id="ARBA00023002"/>
    </source>
</evidence>
<accession>A0A9Q0FT93</accession>
<comment type="caution">
    <text evidence="13">The sequence shown here is derived from an EMBL/GenBank/DDBJ whole genome shotgun (WGS) entry which is preliminary data.</text>
</comment>
<evidence type="ECO:0000256" key="4">
    <source>
        <dbReference type="ARBA" id="ARBA00022692"/>
    </source>
</evidence>
<dbReference type="InterPro" id="IPR050651">
    <property type="entry name" value="Plant_Cytochrome_P450_Monoox"/>
</dbReference>
<keyword evidence="6" id="KW-1133">Transmembrane helix</keyword>
<dbReference type="GO" id="GO:0016020">
    <property type="term" value="C:membrane"/>
    <property type="evidence" value="ECO:0007669"/>
    <property type="project" value="UniProtKB-SubCell"/>
</dbReference>
<evidence type="ECO:0000256" key="6">
    <source>
        <dbReference type="ARBA" id="ARBA00022989"/>
    </source>
</evidence>
<dbReference type="Gene3D" id="1.10.630.10">
    <property type="entry name" value="Cytochrome P450"/>
    <property type="match status" value="1"/>
</dbReference>
<protein>
    <recommendedName>
        <fullName evidence="15">Cytochrome P450</fullName>
    </recommendedName>
</protein>
<keyword evidence="3 11" id="KW-0349">Heme</keyword>
<keyword evidence="9 12" id="KW-0503">Monooxygenase</keyword>
<dbReference type="InterPro" id="IPR017972">
    <property type="entry name" value="Cyt_P450_CS"/>
</dbReference>
<keyword evidence="14" id="KW-1185">Reference proteome</keyword>
<organism evidence="13 14">
    <name type="scientific">Turnera subulata</name>
    <dbReference type="NCBI Taxonomy" id="218843"/>
    <lineage>
        <taxon>Eukaryota</taxon>
        <taxon>Viridiplantae</taxon>
        <taxon>Streptophyta</taxon>
        <taxon>Embryophyta</taxon>
        <taxon>Tracheophyta</taxon>
        <taxon>Spermatophyta</taxon>
        <taxon>Magnoliopsida</taxon>
        <taxon>eudicotyledons</taxon>
        <taxon>Gunneridae</taxon>
        <taxon>Pentapetalae</taxon>
        <taxon>rosids</taxon>
        <taxon>fabids</taxon>
        <taxon>Malpighiales</taxon>
        <taxon>Passifloraceae</taxon>
        <taxon>Turnera</taxon>
    </lineage>
</organism>
<dbReference type="FunFam" id="1.10.630.10:FF:000023">
    <property type="entry name" value="Cytochrome P450 family protein"/>
    <property type="match status" value="1"/>
</dbReference>
<evidence type="ECO:0000256" key="10">
    <source>
        <dbReference type="ARBA" id="ARBA00023136"/>
    </source>
</evidence>
<dbReference type="AlphaFoldDB" id="A0A9Q0FT93"/>
<evidence type="ECO:0000256" key="8">
    <source>
        <dbReference type="ARBA" id="ARBA00023004"/>
    </source>
</evidence>
<comment type="subcellular location">
    <subcellularLocation>
        <location evidence="1">Membrane</location>
        <topology evidence="1">Single-pass membrane protein</topology>
    </subcellularLocation>
</comment>
<keyword evidence="5 11" id="KW-0479">Metal-binding</keyword>
<evidence type="ECO:0000256" key="9">
    <source>
        <dbReference type="ARBA" id="ARBA00023033"/>
    </source>
</evidence>
<dbReference type="PRINTS" id="PR00463">
    <property type="entry name" value="EP450I"/>
</dbReference>
<gene>
    <name evidence="13" type="ORF">Tsubulata_038337</name>
</gene>
<comment type="cofactor">
    <cofactor evidence="11">
        <name>heme</name>
        <dbReference type="ChEBI" id="CHEBI:30413"/>
    </cofactor>
</comment>
<dbReference type="InterPro" id="IPR001128">
    <property type="entry name" value="Cyt_P450"/>
</dbReference>
<sequence length="521" mass="58750">METTVLYSIFTIFVLYLASKFLVNARKKHRNHPPSPPALPIIGHLHLLKKPVHRTLDNLAQKYGPVFSLKFGSRFVVVVSSPSAVEECFTKNDIIFANRPYFSSGRYLSYNYTTLGSAPYGEHWRNLRRIAAIEILSSTRLNKFQDIRKSEVRMLIHRLRRVCGNGSAKVELRPMLRDLTFNIIMEMVAGKRFYGEELCEDEQATYFQELMNEFFSYTGATKGKFLQDLFPILEVLDFSGNEKKRILLGEKLDVLCQELIDGHRKDKGRDTMITHLLTLQESQPEYYTDQIIKGLIQNLLLAGTETTATSLEWAFANLVNHPNVLKKARAELDTQVGQQRLMEESDFSKLPYLQSIMSENSRLYPVAPLLVPHSSSSDCSIGGYHVPQGAMLFVNAWAIQRDPKLWDNPTNFSPERFEDARTEPYNLFPFGMGRRACPGDGLATRVLLLTLGSLIQCFDWERKGQGQVDMTEKGGITMTKSEPLQVVCGSSWRGAVPCLLAAAIGSVAGGGWCDDAGERRG</sequence>
<evidence type="ECO:0008006" key="15">
    <source>
        <dbReference type="Google" id="ProtNLM"/>
    </source>
</evidence>
<keyword evidence="4" id="KW-0812">Transmembrane</keyword>
<dbReference type="OrthoDB" id="1055148at2759"/>
<name>A0A9Q0FT93_9ROSI</name>
<evidence type="ECO:0000256" key="11">
    <source>
        <dbReference type="PIRSR" id="PIRSR602401-1"/>
    </source>
</evidence>
<comment type="similarity">
    <text evidence="2 12">Belongs to the cytochrome P450 family.</text>
</comment>
<dbReference type="CDD" id="cd20653">
    <property type="entry name" value="CYP81"/>
    <property type="match status" value="1"/>
</dbReference>
<dbReference type="SUPFAM" id="SSF48264">
    <property type="entry name" value="Cytochrome P450"/>
    <property type="match status" value="1"/>
</dbReference>
<reference evidence="13" key="1">
    <citation type="submission" date="2022-02" db="EMBL/GenBank/DDBJ databases">
        <authorList>
            <person name="Henning P.M."/>
            <person name="McCubbin A.G."/>
            <person name="Shore J.S."/>
        </authorList>
    </citation>
    <scope>NUCLEOTIDE SEQUENCE</scope>
    <source>
        <strain evidence="13">F60SS</strain>
        <tissue evidence="13">Leaves</tissue>
    </source>
</reference>
<dbReference type="InterPro" id="IPR002401">
    <property type="entry name" value="Cyt_P450_E_grp-I"/>
</dbReference>
<dbReference type="GO" id="GO:0004497">
    <property type="term" value="F:monooxygenase activity"/>
    <property type="evidence" value="ECO:0007669"/>
    <property type="project" value="UniProtKB-KW"/>
</dbReference>
<dbReference type="Proteomes" id="UP001141552">
    <property type="component" value="Unassembled WGS sequence"/>
</dbReference>
<evidence type="ECO:0000256" key="12">
    <source>
        <dbReference type="RuleBase" id="RU000461"/>
    </source>
</evidence>
<dbReference type="PRINTS" id="PR00385">
    <property type="entry name" value="P450"/>
</dbReference>
<evidence type="ECO:0000256" key="5">
    <source>
        <dbReference type="ARBA" id="ARBA00022723"/>
    </source>
</evidence>
<dbReference type="GO" id="GO:0016705">
    <property type="term" value="F:oxidoreductase activity, acting on paired donors, with incorporation or reduction of molecular oxygen"/>
    <property type="evidence" value="ECO:0007669"/>
    <property type="project" value="InterPro"/>
</dbReference>
<evidence type="ECO:0000256" key="3">
    <source>
        <dbReference type="ARBA" id="ARBA00022617"/>
    </source>
</evidence>
<dbReference type="InterPro" id="IPR036396">
    <property type="entry name" value="Cyt_P450_sf"/>
</dbReference>
<evidence type="ECO:0000256" key="1">
    <source>
        <dbReference type="ARBA" id="ARBA00004167"/>
    </source>
</evidence>
<evidence type="ECO:0000313" key="14">
    <source>
        <dbReference type="Proteomes" id="UP001141552"/>
    </source>
</evidence>